<feature type="domain" description="Xylose isomerase-like TIM barrel" evidence="1">
    <location>
        <begin position="55"/>
        <end position="263"/>
    </location>
</feature>
<dbReference type="Proteomes" id="UP000634672">
    <property type="component" value="Unassembled WGS sequence"/>
</dbReference>
<dbReference type="EMBL" id="JACOPB010000001">
    <property type="protein sequence ID" value="MBC5706615.1"/>
    <property type="molecule type" value="Genomic_DNA"/>
</dbReference>
<dbReference type="SUPFAM" id="SSF51658">
    <property type="entry name" value="Xylose isomerase-like"/>
    <property type="match status" value="1"/>
</dbReference>
<dbReference type="GO" id="GO:0016853">
    <property type="term" value="F:isomerase activity"/>
    <property type="evidence" value="ECO:0007669"/>
    <property type="project" value="UniProtKB-KW"/>
</dbReference>
<evidence type="ECO:0000313" key="2">
    <source>
        <dbReference type="EMBL" id="MBC5706615.1"/>
    </source>
</evidence>
<gene>
    <name evidence="2" type="ORF">H8S75_01430</name>
</gene>
<dbReference type="Pfam" id="PF01261">
    <property type="entry name" value="AP_endonuc_2"/>
    <property type="match status" value="1"/>
</dbReference>
<accession>A0ABR7H0E3</accession>
<dbReference type="Gene3D" id="3.20.20.150">
    <property type="entry name" value="Divalent-metal-dependent TIM barrel enzymes"/>
    <property type="match status" value="1"/>
</dbReference>
<evidence type="ECO:0000259" key="1">
    <source>
        <dbReference type="Pfam" id="PF01261"/>
    </source>
</evidence>
<protein>
    <submittedName>
        <fullName evidence="2">Sugar phosphate isomerase/epimerase</fullName>
    </submittedName>
</protein>
<proteinExistence type="predicted"/>
<keyword evidence="3" id="KW-1185">Reference proteome</keyword>
<dbReference type="InterPro" id="IPR013022">
    <property type="entry name" value="Xyl_isomerase-like_TIM-brl"/>
</dbReference>
<reference evidence="2 3" key="1">
    <citation type="submission" date="2020-08" db="EMBL/GenBank/DDBJ databases">
        <title>Genome public.</title>
        <authorList>
            <person name="Liu C."/>
            <person name="Sun Q."/>
        </authorList>
    </citation>
    <scope>NUCLEOTIDE SEQUENCE [LARGE SCALE GENOMIC DNA]</scope>
    <source>
        <strain evidence="2 3">NSJ-66</strain>
    </source>
</reference>
<name>A0ABR7H0E3_9FIRM</name>
<comment type="caution">
    <text evidence="2">The sequence shown here is derived from an EMBL/GenBank/DDBJ whole genome shotgun (WGS) entry which is preliminary data.</text>
</comment>
<dbReference type="InterPro" id="IPR036237">
    <property type="entry name" value="Xyl_isomerase-like_sf"/>
</dbReference>
<evidence type="ECO:0000313" key="3">
    <source>
        <dbReference type="Proteomes" id="UP000634672"/>
    </source>
</evidence>
<organism evidence="2 3">
    <name type="scientific">Hungatella hominis</name>
    <dbReference type="NCBI Taxonomy" id="2763050"/>
    <lineage>
        <taxon>Bacteria</taxon>
        <taxon>Bacillati</taxon>
        <taxon>Bacillota</taxon>
        <taxon>Clostridia</taxon>
        <taxon>Lachnospirales</taxon>
        <taxon>Lachnospiraceae</taxon>
        <taxon>Hungatella</taxon>
    </lineage>
</organism>
<dbReference type="RefSeq" id="WP_187018775.1">
    <property type="nucleotide sequence ID" value="NZ_JACOPB010000001.1"/>
</dbReference>
<sequence length="300" mass="33789">MKDPIQKYFDVGTIAWMSYPPQSYPLLEAVKKIACDEYLSAIEITHIEDAKVRGQVRDMLAQSHMKVCYGAQPGLLGAGKNPNDIDEEKRLEAQKILMDAVDEAQYMGAGGIAFLAGKWEEETKGEAFGQLIKTCENVCLYAAEKKMTVELEVFDYNMDKAALIGPAPLAAEFAAEMRKRCSNFGLLVDLSHFPTTYETSEFVIRTLRPYITHFHIGNAVVKESLEAYGDQHPRFGFPGSANDTPELLDFFRILKSEGFFNSRKPYVLSLEVKPWNNEDGEIILANTKRVINRAWALLEE</sequence>
<keyword evidence="2" id="KW-0413">Isomerase</keyword>